<accession>A0A939BT41</accession>
<dbReference type="SUPFAM" id="SSF55073">
    <property type="entry name" value="Nucleotide cyclase"/>
    <property type="match status" value="1"/>
</dbReference>
<dbReference type="PROSITE" id="PS50887">
    <property type="entry name" value="GGDEF"/>
    <property type="match status" value="1"/>
</dbReference>
<dbReference type="InterPro" id="IPR043128">
    <property type="entry name" value="Rev_trsase/Diguanyl_cyclase"/>
</dbReference>
<dbReference type="EMBL" id="JAFBEB010000009">
    <property type="protein sequence ID" value="MBM7591138.1"/>
    <property type="molecule type" value="Genomic_DNA"/>
</dbReference>
<dbReference type="InterPro" id="IPR050469">
    <property type="entry name" value="Diguanylate_Cyclase"/>
</dbReference>
<dbReference type="GO" id="GO:1902201">
    <property type="term" value="P:negative regulation of bacterial-type flagellum-dependent cell motility"/>
    <property type="evidence" value="ECO:0007669"/>
    <property type="project" value="TreeGrafter"/>
</dbReference>
<evidence type="ECO:0000313" key="2">
    <source>
        <dbReference type="EMBL" id="MBM7591138.1"/>
    </source>
</evidence>
<dbReference type="GO" id="GO:0052621">
    <property type="term" value="F:diguanylate cyclase activity"/>
    <property type="evidence" value="ECO:0007669"/>
    <property type="project" value="TreeGrafter"/>
</dbReference>
<keyword evidence="3" id="KW-1185">Reference proteome</keyword>
<gene>
    <name evidence="2" type="ORF">JOD01_002764</name>
</gene>
<dbReference type="GO" id="GO:0005886">
    <property type="term" value="C:plasma membrane"/>
    <property type="evidence" value="ECO:0007669"/>
    <property type="project" value="TreeGrafter"/>
</dbReference>
<dbReference type="NCBIfam" id="TIGR00254">
    <property type="entry name" value="GGDEF"/>
    <property type="match status" value="1"/>
</dbReference>
<dbReference type="GO" id="GO:0043709">
    <property type="term" value="P:cell adhesion involved in single-species biofilm formation"/>
    <property type="evidence" value="ECO:0007669"/>
    <property type="project" value="TreeGrafter"/>
</dbReference>
<dbReference type="Pfam" id="PF00990">
    <property type="entry name" value="GGDEF"/>
    <property type="match status" value="1"/>
</dbReference>
<dbReference type="SMART" id="SM00267">
    <property type="entry name" value="GGDEF"/>
    <property type="match status" value="1"/>
</dbReference>
<evidence type="ECO:0000313" key="3">
    <source>
        <dbReference type="Proteomes" id="UP000717624"/>
    </source>
</evidence>
<dbReference type="PANTHER" id="PTHR45138">
    <property type="entry name" value="REGULATORY COMPONENTS OF SENSORY TRANSDUCTION SYSTEM"/>
    <property type="match status" value="1"/>
</dbReference>
<dbReference type="Gene3D" id="3.30.70.270">
    <property type="match status" value="1"/>
</dbReference>
<dbReference type="CDD" id="cd01949">
    <property type="entry name" value="GGDEF"/>
    <property type="match status" value="1"/>
</dbReference>
<dbReference type="AlphaFoldDB" id="A0A939BT41"/>
<dbReference type="Proteomes" id="UP000717624">
    <property type="component" value="Unassembled WGS sequence"/>
</dbReference>
<dbReference type="RefSeq" id="WP_204518873.1">
    <property type="nucleotide sequence ID" value="NZ_BAABIN010000014.1"/>
</dbReference>
<dbReference type="InterPro" id="IPR000160">
    <property type="entry name" value="GGDEF_dom"/>
</dbReference>
<proteinExistence type="predicted"/>
<sequence>MQYQGRIVLTAFIALLVLILHNANSAFTIAAFVVTLPIAWWLGKQYDIKKYHAERDPLTNVFNRKVIMEKSFRKLYQRCLRRREKLVVAYIDIDNFKQINDCYGHELGDLVLTRTAGILAQTAGKNDYVARWGGDEFLLLLCCKEESSVNELLQRLQRKFNAISKELDTRVSISVGLATAPNEAYLLNDLIRVAEQKMYREKVHRHFEQSRGASKKSLHFIRGLK</sequence>
<dbReference type="PANTHER" id="PTHR45138:SF9">
    <property type="entry name" value="DIGUANYLATE CYCLASE DGCM-RELATED"/>
    <property type="match status" value="1"/>
</dbReference>
<feature type="domain" description="GGDEF" evidence="1">
    <location>
        <begin position="84"/>
        <end position="216"/>
    </location>
</feature>
<reference evidence="2" key="1">
    <citation type="submission" date="2021-01" db="EMBL/GenBank/DDBJ databases">
        <title>Genomic Encyclopedia of Type Strains, Phase IV (KMG-IV): sequencing the most valuable type-strain genomes for metagenomic binning, comparative biology and taxonomic classification.</title>
        <authorList>
            <person name="Goeker M."/>
        </authorList>
    </citation>
    <scope>NUCLEOTIDE SEQUENCE</scope>
    <source>
        <strain evidence="2">DSM 25523</strain>
    </source>
</reference>
<evidence type="ECO:0000259" key="1">
    <source>
        <dbReference type="PROSITE" id="PS50887"/>
    </source>
</evidence>
<organism evidence="2 3">
    <name type="scientific">Brevibacillus fulvus</name>
    <dbReference type="NCBI Taxonomy" id="1125967"/>
    <lineage>
        <taxon>Bacteria</taxon>
        <taxon>Bacillati</taxon>
        <taxon>Bacillota</taxon>
        <taxon>Bacilli</taxon>
        <taxon>Bacillales</taxon>
        <taxon>Paenibacillaceae</taxon>
        <taxon>Brevibacillus</taxon>
    </lineage>
</organism>
<comment type="caution">
    <text evidence="2">The sequence shown here is derived from an EMBL/GenBank/DDBJ whole genome shotgun (WGS) entry which is preliminary data.</text>
</comment>
<name>A0A939BT41_9BACL</name>
<dbReference type="InterPro" id="IPR029787">
    <property type="entry name" value="Nucleotide_cyclase"/>
</dbReference>
<protein>
    <submittedName>
        <fullName evidence="2">Diguanylate cyclase (GGDEF)-like protein</fullName>
    </submittedName>
</protein>